<evidence type="ECO:0000259" key="1">
    <source>
        <dbReference type="Pfam" id="PF01464"/>
    </source>
</evidence>
<dbReference type="GO" id="GO:0008933">
    <property type="term" value="F:peptidoglycan lytic transglycosylase activity"/>
    <property type="evidence" value="ECO:0007669"/>
    <property type="project" value="InterPro"/>
</dbReference>
<organism evidence="3">
    <name type="scientific">marine metagenome</name>
    <dbReference type="NCBI Taxonomy" id="408172"/>
    <lineage>
        <taxon>unclassified sequences</taxon>
        <taxon>metagenomes</taxon>
        <taxon>ecological metagenomes</taxon>
    </lineage>
</organism>
<dbReference type="EMBL" id="UINC01022808">
    <property type="protein sequence ID" value="SVA93197.1"/>
    <property type="molecule type" value="Genomic_DNA"/>
</dbReference>
<dbReference type="InterPro" id="IPR008258">
    <property type="entry name" value="Transglycosylase_SLT_dom_1"/>
</dbReference>
<evidence type="ECO:0000313" key="3">
    <source>
        <dbReference type="EMBL" id="SVA93197.1"/>
    </source>
</evidence>
<sequence>MTNTKIILFFLTLLSFLSLPCNADVYRYIDKYGRVIFTDKPEHKGYKKLVRTWKGWVEQKKPQNFDWVGHQKRYDATIRSIAKAHKLPYTLLHAIITVESWYNPNAVSRAGAIGLMQLMPETAKRYGVINRRDVKESINGGSRYLSDLLRMFNNNIRLALAAYNAGENAVKKYDNTVPPYRETKNYVEKVIKYYKKYQQTMG</sequence>
<dbReference type="InterPro" id="IPR025392">
    <property type="entry name" value="DUF4124"/>
</dbReference>
<dbReference type="AlphaFoldDB" id="A0A381ZWH3"/>
<dbReference type="Gene3D" id="1.10.530.10">
    <property type="match status" value="1"/>
</dbReference>
<name>A0A381ZWH3_9ZZZZ</name>
<feature type="domain" description="DUF4124" evidence="2">
    <location>
        <begin position="13"/>
        <end position="45"/>
    </location>
</feature>
<evidence type="ECO:0008006" key="4">
    <source>
        <dbReference type="Google" id="ProtNLM"/>
    </source>
</evidence>
<protein>
    <recommendedName>
        <fullName evidence="4">Transglycosylase SLT domain-containing protein</fullName>
    </recommendedName>
</protein>
<dbReference type="Pfam" id="PF13511">
    <property type="entry name" value="DUF4124"/>
    <property type="match status" value="1"/>
</dbReference>
<gene>
    <name evidence="3" type="ORF">METZ01_LOCUS146051</name>
</gene>
<dbReference type="PANTHER" id="PTHR37423">
    <property type="entry name" value="SOLUBLE LYTIC MUREIN TRANSGLYCOSYLASE-RELATED"/>
    <property type="match status" value="1"/>
</dbReference>
<dbReference type="InterPro" id="IPR023346">
    <property type="entry name" value="Lysozyme-like_dom_sf"/>
</dbReference>
<proteinExistence type="predicted"/>
<dbReference type="CDD" id="cd00254">
    <property type="entry name" value="LT-like"/>
    <property type="match status" value="1"/>
</dbReference>
<dbReference type="PROSITE" id="PS00922">
    <property type="entry name" value="TRANSGLYCOSYLASE"/>
    <property type="match status" value="1"/>
</dbReference>
<dbReference type="GO" id="GO:0000270">
    <property type="term" value="P:peptidoglycan metabolic process"/>
    <property type="evidence" value="ECO:0007669"/>
    <property type="project" value="InterPro"/>
</dbReference>
<accession>A0A381ZWH3</accession>
<dbReference type="GO" id="GO:0016020">
    <property type="term" value="C:membrane"/>
    <property type="evidence" value="ECO:0007669"/>
    <property type="project" value="InterPro"/>
</dbReference>
<dbReference type="SUPFAM" id="SSF53955">
    <property type="entry name" value="Lysozyme-like"/>
    <property type="match status" value="1"/>
</dbReference>
<reference evidence="3" key="1">
    <citation type="submission" date="2018-05" db="EMBL/GenBank/DDBJ databases">
        <authorList>
            <person name="Lanie J.A."/>
            <person name="Ng W.-L."/>
            <person name="Kazmierczak K.M."/>
            <person name="Andrzejewski T.M."/>
            <person name="Davidsen T.M."/>
            <person name="Wayne K.J."/>
            <person name="Tettelin H."/>
            <person name="Glass J.I."/>
            <person name="Rusch D."/>
            <person name="Podicherti R."/>
            <person name="Tsui H.-C.T."/>
            <person name="Winkler M.E."/>
        </authorList>
    </citation>
    <scope>NUCLEOTIDE SEQUENCE</scope>
</reference>
<feature type="domain" description="Transglycosylase SLT" evidence="1">
    <location>
        <begin position="78"/>
        <end position="176"/>
    </location>
</feature>
<dbReference type="InterPro" id="IPR000189">
    <property type="entry name" value="Transglyc_AS"/>
</dbReference>
<dbReference type="PANTHER" id="PTHR37423:SF2">
    <property type="entry name" value="MEMBRANE-BOUND LYTIC MUREIN TRANSGLYCOSYLASE C"/>
    <property type="match status" value="1"/>
</dbReference>
<dbReference type="Pfam" id="PF01464">
    <property type="entry name" value="SLT"/>
    <property type="match status" value="1"/>
</dbReference>
<evidence type="ECO:0000259" key="2">
    <source>
        <dbReference type="Pfam" id="PF13511"/>
    </source>
</evidence>